<evidence type="ECO:0000256" key="2">
    <source>
        <dbReference type="ARBA" id="ARBA00022618"/>
    </source>
</evidence>
<organism evidence="5 6">
    <name type="scientific">Vibrio ishigakensis</name>
    <dbReference type="NCBI Taxonomy" id="1481914"/>
    <lineage>
        <taxon>Bacteria</taxon>
        <taxon>Pseudomonadati</taxon>
        <taxon>Pseudomonadota</taxon>
        <taxon>Gammaproteobacteria</taxon>
        <taxon>Vibrionales</taxon>
        <taxon>Vibrionaceae</taxon>
        <taxon>Vibrio</taxon>
    </lineage>
</organism>
<sequence>MVHGEIIKAQRFGTLLKEDRFLASIRQRFNLPGGACCFDLPALHFWLHQPLEKRMTDAQRWLSSLAPLNHGLQQWLNLTRSSSQMKPQIARGGFFQSDAEEANMVRLQFSQDYGVYPMVSGHKNRFVIKFINFETGQASNQDIEFELAVCS</sequence>
<dbReference type="Pfam" id="PF07072">
    <property type="entry name" value="ZapD"/>
    <property type="match status" value="1"/>
</dbReference>
<dbReference type="InterPro" id="IPR027462">
    <property type="entry name" value="ZapD_C"/>
</dbReference>
<dbReference type="Gene3D" id="1.10.3900.10">
    <property type="entry name" value="YacF-like"/>
    <property type="match status" value="1"/>
</dbReference>
<proteinExistence type="predicted"/>
<evidence type="ECO:0000256" key="3">
    <source>
        <dbReference type="ARBA" id="ARBA00023210"/>
    </source>
</evidence>
<dbReference type="PANTHER" id="PTHR39455">
    <property type="entry name" value="CELL DIVISION PROTEIN ZAPD"/>
    <property type="match status" value="1"/>
</dbReference>
<dbReference type="AlphaFoldDB" id="A0A0B8P616"/>
<name>A0A0B8P616_9VIBR</name>
<dbReference type="InterPro" id="IPR036268">
    <property type="entry name" value="ZapD_sf"/>
</dbReference>
<keyword evidence="1" id="KW-0963">Cytoplasm</keyword>
<dbReference type="GO" id="GO:0000917">
    <property type="term" value="P:division septum assembly"/>
    <property type="evidence" value="ECO:0007669"/>
    <property type="project" value="UniProtKB-KW"/>
</dbReference>
<keyword evidence="4" id="KW-0131">Cell cycle</keyword>
<dbReference type="PANTHER" id="PTHR39455:SF1">
    <property type="entry name" value="CELL DIVISION PROTEIN ZAPD"/>
    <property type="match status" value="1"/>
</dbReference>
<keyword evidence="2" id="KW-0132">Cell division</keyword>
<keyword evidence="3" id="KW-0717">Septation</keyword>
<dbReference type="Proteomes" id="UP000031670">
    <property type="component" value="Unassembled WGS sequence"/>
</dbReference>
<evidence type="ECO:0000256" key="1">
    <source>
        <dbReference type="ARBA" id="ARBA00022490"/>
    </source>
</evidence>
<comment type="caution">
    <text evidence="5">The sequence shown here is derived from an EMBL/GenBank/DDBJ whole genome shotgun (WGS) entry which is preliminary data.</text>
</comment>
<accession>A0A0B8P616</accession>
<evidence type="ECO:0008006" key="7">
    <source>
        <dbReference type="Google" id="ProtNLM"/>
    </source>
</evidence>
<dbReference type="GO" id="GO:0032153">
    <property type="term" value="C:cell division site"/>
    <property type="evidence" value="ECO:0007669"/>
    <property type="project" value="TreeGrafter"/>
</dbReference>
<evidence type="ECO:0000256" key="4">
    <source>
        <dbReference type="ARBA" id="ARBA00023306"/>
    </source>
</evidence>
<evidence type="ECO:0000313" key="5">
    <source>
        <dbReference type="EMBL" id="GAM61711.1"/>
    </source>
</evidence>
<gene>
    <name evidence="5" type="ORF">JCM19232_6016</name>
</gene>
<evidence type="ECO:0000313" key="6">
    <source>
        <dbReference type="Proteomes" id="UP000031670"/>
    </source>
</evidence>
<reference evidence="5 6" key="1">
    <citation type="submission" date="2015-01" db="EMBL/GenBank/DDBJ databases">
        <title>Vibrio sp. C5 JCM 19232 whole genome shotgun sequence.</title>
        <authorList>
            <person name="Sawabe T."/>
            <person name="Meirelles P."/>
            <person name="Feng G."/>
            <person name="Sayaka M."/>
            <person name="Hattori M."/>
            <person name="Ohkuma M."/>
        </authorList>
    </citation>
    <scope>NUCLEOTIDE SEQUENCE [LARGE SCALE GENOMIC DNA]</scope>
    <source>
        <strain evidence="5 6">JCM19232</strain>
    </source>
</reference>
<dbReference type="EMBL" id="BBSA01000004">
    <property type="protein sequence ID" value="GAM61711.1"/>
    <property type="molecule type" value="Genomic_DNA"/>
</dbReference>
<dbReference type="SUPFAM" id="SSF160950">
    <property type="entry name" value="YacF-like"/>
    <property type="match status" value="1"/>
</dbReference>
<dbReference type="Gene3D" id="2.60.440.10">
    <property type="entry name" value="YacF-like domains"/>
    <property type="match status" value="1"/>
</dbReference>
<protein>
    <recommendedName>
        <fullName evidence="7">Cell division protein ZapD</fullName>
    </recommendedName>
</protein>
<dbReference type="GO" id="GO:0043093">
    <property type="term" value="P:FtsZ-dependent cytokinesis"/>
    <property type="evidence" value="ECO:0007669"/>
    <property type="project" value="TreeGrafter"/>
</dbReference>
<dbReference type="InterPro" id="IPR009777">
    <property type="entry name" value="ZapD"/>
</dbReference>
<reference evidence="5 6" key="2">
    <citation type="submission" date="2015-01" db="EMBL/GenBank/DDBJ databases">
        <authorList>
            <consortium name="NBRP consortium"/>
            <person name="Sawabe T."/>
            <person name="Meirelles P."/>
            <person name="Feng G."/>
            <person name="Sayaka M."/>
            <person name="Hattori M."/>
            <person name="Ohkuma M."/>
        </authorList>
    </citation>
    <scope>NUCLEOTIDE SEQUENCE [LARGE SCALE GENOMIC DNA]</scope>
    <source>
        <strain evidence="5 6">JCM19232</strain>
    </source>
</reference>